<organism evidence="2 3">
    <name type="scientific">Ditylenchus destructor</name>
    <dbReference type="NCBI Taxonomy" id="166010"/>
    <lineage>
        <taxon>Eukaryota</taxon>
        <taxon>Metazoa</taxon>
        <taxon>Ecdysozoa</taxon>
        <taxon>Nematoda</taxon>
        <taxon>Chromadorea</taxon>
        <taxon>Rhabditida</taxon>
        <taxon>Tylenchina</taxon>
        <taxon>Tylenchomorpha</taxon>
        <taxon>Sphaerularioidea</taxon>
        <taxon>Anguinidae</taxon>
        <taxon>Anguininae</taxon>
        <taxon>Ditylenchus</taxon>
    </lineage>
</organism>
<sequence length="340" mass="37088">MGLFQSTMRSKVHSGKTSTNSKEPRPEKTKSAPAVFVTPPLQPPPLIETNVIPVCSIDVSTAKEYSPPSSINSVDPSMCNCRAALDSNDVLADDKALFKDGVRYKYQPTKTKPYNFGHYAPLNLVIISNEDAKRGLTSAAQKLPEDGEETILTAFSPILQCIVYAVKHATLIKHLADDYNFLEGCAPAVFVTPPLQPLPSMVTNGKPVCSIDVSTAKEYSPPSSQINSVVPSMCNCRAALDSNDVLADDKALFKDGVRYEYQPTKTKPYNFGHYAPLNLVIISNEDAKRGLTSAAQKLPEDGEETILTAFFPILQCIVYAVKHATLIKHLADDYNFLGSD</sequence>
<proteinExistence type="predicted"/>
<protein>
    <submittedName>
        <fullName evidence="2">Uncharacterized protein</fullName>
    </submittedName>
</protein>
<name>A0AAD4N7G5_9BILA</name>
<dbReference type="Proteomes" id="UP001201812">
    <property type="component" value="Unassembled WGS sequence"/>
</dbReference>
<evidence type="ECO:0000256" key="1">
    <source>
        <dbReference type="SAM" id="MobiDB-lite"/>
    </source>
</evidence>
<evidence type="ECO:0000313" key="2">
    <source>
        <dbReference type="EMBL" id="KAI1713966.1"/>
    </source>
</evidence>
<dbReference type="EMBL" id="JAKKPZ010000014">
    <property type="protein sequence ID" value="KAI1713966.1"/>
    <property type="molecule type" value="Genomic_DNA"/>
</dbReference>
<dbReference type="AlphaFoldDB" id="A0AAD4N7G5"/>
<accession>A0AAD4N7G5</accession>
<gene>
    <name evidence="2" type="ORF">DdX_08850</name>
</gene>
<reference evidence="2" key="1">
    <citation type="submission" date="2022-01" db="EMBL/GenBank/DDBJ databases">
        <title>Genome Sequence Resource for Two Populations of Ditylenchus destructor, the Migratory Endoparasitic Phytonematode.</title>
        <authorList>
            <person name="Zhang H."/>
            <person name="Lin R."/>
            <person name="Xie B."/>
        </authorList>
    </citation>
    <scope>NUCLEOTIDE SEQUENCE</scope>
    <source>
        <strain evidence="2">BazhouSP</strain>
    </source>
</reference>
<feature type="compositionally biased region" description="Polar residues" evidence="1">
    <location>
        <begin position="1"/>
        <end position="21"/>
    </location>
</feature>
<comment type="caution">
    <text evidence="2">The sequence shown here is derived from an EMBL/GenBank/DDBJ whole genome shotgun (WGS) entry which is preliminary data.</text>
</comment>
<keyword evidence="3" id="KW-1185">Reference proteome</keyword>
<feature type="region of interest" description="Disordered" evidence="1">
    <location>
        <begin position="1"/>
        <end position="38"/>
    </location>
</feature>
<evidence type="ECO:0000313" key="3">
    <source>
        <dbReference type="Proteomes" id="UP001201812"/>
    </source>
</evidence>